<keyword evidence="2" id="KW-0378">Hydrolase</keyword>
<proteinExistence type="predicted"/>
<evidence type="ECO:0000313" key="3">
    <source>
        <dbReference type="Proteomes" id="UP000286678"/>
    </source>
</evidence>
<dbReference type="Gene3D" id="3.30.1380.10">
    <property type="match status" value="1"/>
</dbReference>
<dbReference type="InterPro" id="IPR009045">
    <property type="entry name" value="Zn_M74/Hedgehog-like"/>
</dbReference>
<evidence type="ECO:0000313" key="2">
    <source>
        <dbReference type="EMBL" id="RUO50571.1"/>
    </source>
</evidence>
<dbReference type="CDD" id="cd14847">
    <property type="entry name" value="DD-carboxypeptidase_like"/>
    <property type="match status" value="1"/>
</dbReference>
<dbReference type="PANTHER" id="PTHR34385">
    <property type="entry name" value="D-ALANYL-D-ALANINE CARBOXYPEPTIDASE"/>
    <property type="match status" value="1"/>
</dbReference>
<dbReference type="InterPro" id="IPR003709">
    <property type="entry name" value="VanY-like_core_dom"/>
</dbReference>
<protein>
    <submittedName>
        <fullName evidence="2">D-alanyl-D-alanine carboxypeptidase</fullName>
    </submittedName>
</protein>
<dbReference type="Pfam" id="PF02557">
    <property type="entry name" value="VanY"/>
    <property type="match status" value="1"/>
</dbReference>
<dbReference type="InterPro" id="IPR052179">
    <property type="entry name" value="DD-CPase-like"/>
</dbReference>
<evidence type="ECO:0000259" key="1">
    <source>
        <dbReference type="Pfam" id="PF02557"/>
    </source>
</evidence>
<dbReference type="GO" id="GO:0004180">
    <property type="term" value="F:carboxypeptidase activity"/>
    <property type="evidence" value="ECO:0007669"/>
    <property type="project" value="UniProtKB-KW"/>
</dbReference>
<keyword evidence="3" id="KW-1185">Reference proteome</keyword>
<reference evidence="3" key="1">
    <citation type="journal article" date="2018" name="Front. Microbiol.">
        <title>Genome-Based Analysis Reveals the Taxonomy and Diversity of the Family Idiomarinaceae.</title>
        <authorList>
            <person name="Liu Y."/>
            <person name="Lai Q."/>
            <person name="Shao Z."/>
        </authorList>
    </citation>
    <scope>NUCLEOTIDE SEQUENCE [LARGE SCALE GENOMIC DNA]</scope>
    <source>
        <strain evidence="3">SW15</strain>
    </source>
</reference>
<keyword evidence="2" id="KW-0121">Carboxypeptidase</keyword>
<accession>A0A432XPM3</accession>
<dbReference type="GO" id="GO:0006508">
    <property type="term" value="P:proteolysis"/>
    <property type="evidence" value="ECO:0007669"/>
    <property type="project" value="InterPro"/>
</dbReference>
<organism evidence="2 3">
    <name type="scientific">Pseudidiomarina aquimaris</name>
    <dbReference type="NCBI Taxonomy" id="641841"/>
    <lineage>
        <taxon>Bacteria</taxon>
        <taxon>Pseudomonadati</taxon>
        <taxon>Pseudomonadota</taxon>
        <taxon>Gammaproteobacteria</taxon>
        <taxon>Alteromonadales</taxon>
        <taxon>Idiomarinaceae</taxon>
        <taxon>Pseudidiomarina</taxon>
    </lineage>
</organism>
<comment type="caution">
    <text evidence="2">The sequence shown here is derived from an EMBL/GenBank/DDBJ whole genome shotgun (WGS) entry which is preliminary data.</text>
</comment>
<dbReference type="PANTHER" id="PTHR34385:SF1">
    <property type="entry name" value="PEPTIDOGLYCAN L-ALANYL-D-GLUTAMATE ENDOPEPTIDASE CWLK"/>
    <property type="match status" value="1"/>
</dbReference>
<dbReference type="EMBL" id="PIPT01000001">
    <property type="protein sequence ID" value="RUO50571.1"/>
    <property type="molecule type" value="Genomic_DNA"/>
</dbReference>
<dbReference type="AlphaFoldDB" id="A0A432XPM3"/>
<keyword evidence="2" id="KW-0645">Protease</keyword>
<dbReference type="OrthoDB" id="9792074at2"/>
<dbReference type="SUPFAM" id="SSF55166">
    <property type="entry name" value="Hedgehog/DD-peptidase"/>
    <property type="match status" value="1"/>
</dbReference>
<gene>
    <name evidence="2" type="ORF">CWE21_00250</name>
</gene>
<name>A0A432XPM3_9GAMM</name>
<sequence>MCQHERSHSVGGHLRKLNGAIVMLSAEELTGQVDSHVISDPCCRPTVRLQASVFAAFKAMQTAAQEAGLALDIASGFRDFARQQSIWNRKFSGAAPLYDSEGARLDPAQLAVGEKVEAIMTWSALPGASRHHWGTDLDVFDPRPFSSGDLSLQLLPEEYDEGGPCHELALWLYQHAADFGFYFPYRQYRGGVAAEPWHLSHYTQAQQAQQQLTTAVLSNALAQHDVAGKDYVLSRLTELKERFIDNVCPPTTNAGEDGWLFG</sequence>
<feature type="domain" description="D-alanyl-D-alanine carboxypeptidase-like core" evidence="1">
    <location>
        <begin position="48"/>
        <end position="201"/>
    </location>
</feature>
<dbReference type="Proteomes" id="UP000286678">
    <property type="component" value="Unassembled WGS sequence"/>
</dbReference>